<dbReference type="GO" id="GO:0006302">
    <property type="term" value="P:double-strand break repair"/>
    <property type="evidence" value="ECO:0007669"/>
    <property type="project" value="TreeGrafter"/>
</dbReference>
<evidence type="ECO:0000256" key="2">
    <source>
        <dbReference type="ARBA" id="ARBA00022705"/>
    </source>
</evidence>
<proteinExistence type="predicted"/>
<name>A0A1H1S1L2_9CELL</name>
<dbReference type="STRING" id="545619.SAMN04489860_1504"/>
<evidence type="ECO:0000313" key="6">
    <source>
        <dbReference type="EMBL" id="SDS41748.1"/>
    </source>
</evidence>
<feature type="region of interest" description="Disordered" evidence="4">
    <location>
        <begin position="413"/>
        <end position="450"/>
    </location>
</feature>
<comment type="catalytic activity">
    <reaction evidence="3">
        <text>DNA(n) + a 2'-deoxyribonucleoside 5'-triphosphate = DNA(n+1) + diphosphate</text>
        <dbReference type="Rhea" id="RHEA:22508"/>
        <dbReference type="Rhea" id="RHEA-COMP:17339"/>
        <dbReference type="Rhea" id="RHEA-COMP:17340"/>
        <dbReference type="ChEBI" id="CHEBI:33019"/>
        <dbReference type="ChEBI" id="CHEBI:61560"/>
        <dbReference type="ChEBI" id="CHEBI:173112"/>
        <dbReference type="EC" id="2.7.7.7"/>
    </reaction>
</comment>
<accession>A0A1H1S1L2</accession>
<dbReference type="PANTHER" id="PTHR10133:SF27">
    <property type="entry name" value="DNA POLYMERASE NU"/>
    <property type="match status" value="1"/>
</dbReference>
<evidence type="ECO:0000256" key="1">
    <source>
        <dbReference type="ARBA" id="ARBA00012417"/>
    </source>
</evidence>
<dbReference type="Pfam" id="PF00476">
    <property type="entry name" value="DNA_pol_A"/>
    <property type="match status" value="1"/>
</dbReference>
<dbReference type="SMART" id="SM00482">
    <property type="entry name" value="POLAc"/>
    <property type="match status" value="1"/>
</dbReference>
<evidence type="ECO:0000313" key="7">
    <source>
        <dbReference type="Proteomes" id="UP000185663"/>
    </source>
</evidence>
<evidence type="ECO:0000256" key="3">
    <source>
        <dbReference type="ARBA" id="ARBA00049244"/>
    </source>
</evidence>
<dbReference type="eggNOG" id="COG0749">
    <property type="taxonomic scope" value="Bacteria"/>
</dbReference>
<dbReference type="PANTHER" id="PTHR10133">
    <property type="entry name" value="DNA POLYMERASE I"/>
    <property type="match status" value="1"/>
</dbReference>
<dbReference type="InterPro" id="IPR043502">
    <property type="entry name" value="DNA/RNA_pol_sf"/>
</dbReference>
<reference evidence="6 7" key="1">
    <citation type="submission" date="2016-10" db="EMBL/GenBank/DDBJ databases">
        <authorList>
            <person name="de Groot N.N."/>
        </authorList>
    </citation>
    <scope>NUCLEOTIDE SEQUENCE [LARGE SCALE GENOMIC DNA]</scope>
    <source>
        <strain evidence="6 7">DSM 22126</strain>
    </source>
</reference>
<dbReference type="InterPro" id="IPR001098">
    <property type="entry name" value="DNA-dir_DNA_pol_A_palm_dom"/>
</dbReference>
<dbReference type="RefSeq" id="WP_083372120.1">
    <property type="nucleotide sequence ID" value="NZ_LT629776.1"/>
</dbReference>
<dbReference type="Gene3D" id="1.10.150.20">
    <property type="entry name" value="5' to 3' exonuclease, C-terminal subdomain"/>
    <property type="match status" value="1"/>
</dbReference>
<sequence length="560" mass="59569">MHLVCRPGTGRPDGPEVLAVPPGQDVAQPPETFTTAYERSSSTDRWVWADTAVTYRDLLRGGHRVERAHDLRLARRVLRSAAALEASTYATAPADPWDDPAPVASSFPARQAETLFDVAAPVAPDPVEELLAQQGAVDGSARPGALRLLLAAESSAALVAAEMHHAGLPWSARVHDELLRSELGPRPRDGERPARMHELVESVRAALDAPSLNPDSQPDLLRALRYAGVSVDSTRQWDLERVDHPVIGPLLEYKRLARLLTANGWAWIDAWVHDGRFRPDYVVSGAPSGRWATSGGGALQLPHAVRPAVVADPGWTLVVADAAQLEPRVLAGLARDERLATAGRGGDIYAGLVDQGVVDSREHAKVGMLGALYGGTSGDSGLVRPRLVRAFPAALGFVDAAAREGERGRRVSTLLGRTSPPPSGGWGEAQSGAFADSATADDESRARATGRAQGRFTRNFVVQGTAAEWASCWLASIRQRLAALPVATDACLAPAPFAEQAHLVYFLHDEVVVHAPAGQADDVAAILRESAAAAGRLLFGDLDLDFPVTVAVVESYARAK</sequence>
<organism evidence="6 7">
    <name type="scientific">Paraoerskovia marina</name>
    <dbReference type="NCBI Taxonomy" id="545619"/>
    <lineage>
        <taxon>Bacteria</taxon>
        <taxon>Bacillati</taxon>
        <taxon>Actinomycetota</taxon>
        <taxon>Actinomycetes</taxon>
        <taxon>Micrococcales</taxon>
        <taxon>Cellulomonadaceae</taxon>
        <taxon>Paraoerskovia</taxon>
    </lineage>
</organism>
<dbReference type="NCBIfam" id="NF011538">
    <property type="entry name" value="PRK14975.1-1"/>
    <property type="match status" value="1"/>
</dbReference>
<dbReference type="Gene3D" id="3.30.70.370">
    <property type="match status" value="1"/>
</dbReference>
<gene>
    <name evidence="6" type="ORF">SAMN04489860_1504</name>
</gene>
<keyword evidence="2" id="KW-0235">DNA replication</keyword>
<dbReference type="GO" id="GO:0003677">
    <property type="term" value="F:DNA binding"/>
    <property type="evidence" value="ECO:0007669"/>
    <property type="project" value="InterPro"/>
</dbReference>
<keyword evidence="7" id="KW-1185">Reference proteome</keyword>
<dbReference type="Proteomes" id="UP000185663">
    <property type="component" value="Chromosome I"/>
</dbReference>
<dbReference type="EMBL" id="LT629776">
    <property type="protein sequence ID" value="SDS41748.1"/>
    <property type="molecule type" value="Genomic_DNA"/>
</dbReference>
<dbReference type="SUPFAM" id="SSF56672">
    <property type="entry name" value="DNA/RNA polymerases"/>
    <property type="match status" value="1"/>
</dbReference>
<evidence type="ECO:0000259" key="5">
    <source>
        <dbReference type="SMART" id="SM00482"/>
    </source>
</evidence>
<dbReference type="GO" id="GO:0003887">
    <property type="term" value="F:DNA-directed DNA polymerase activity"/>
    <property type="evidence" value="ECO:0007669"/>
    <property type="project" value="UniProtKB-EC"/>
</dbReference>
<dbReference type="GO" id="GO:0006261">
    <property type="term" value="P:DNA-templated DNA replication"/>
    <property type="evidence" value="ECO:0007669"/>
    <property type="project" value="InterPro"/>
</dbReference>
<dbReference type="EC" id="2.7.7.7" evidence="1"/>
<dbReference type="OrthoDB" id="4414061at2"/>
<evidence type="ECO:0000256" key="4">
    <source>
        <dbReference type="SAM" id="MobiDB-lite"/>
    </source>
</evidence>
<protein>
    <recommendedName>
        <fullName evidence="1">DNA-directed DNA polymerase</fullName>
        <ecNumber evidence="1">2.7.7.7</ecNumber>
    </recommendedName>
</protein>
<dbReference type="InterPro" id="IPR002298">
    <property type="entry name" value="DNA_polymerase_A"/>
</dbReference>
<dbReference type="CDD" id="cd06444">
    <property type="entry name" value="DNA_pol_A"/>
    <property type="match status" value="1"/>
</dbReference>
<dbReference type="AlphaFoldDB" id="A0A1H1S1L2"/>
<feature type="domain" description="DNA-directed DNA polymerase family A palm" evidence="5">
    <location>
        <begin position="302"/>
        <end position="519"/>
    </location>
</feature>